<comment type="subcellular location">
    <subcellularLocation>
        <location evidence="1">Endoplasmic reticulum membrane</location>
        <topology evidence="1">Single-pass membrane protein</topology>
    </subcellularLocation>
</comment>
<dbReference type="InterPro" id="IPR045260">
    <property type="entry name" value="Sec12-like"/>
</dbReference>
<dbReference type="GO" id="GO:0005085">
    <property type="term" value="F:guanyl-nucleotide exchange factor activity"/>
    <property type="evidence" value="ECO:0007669"/>
    <property type="project" value="InterPro"/>
</dbReference>
<organism evidence="13 14">
    <name type="scientific">Giardia duodenalis assemblage B</name>
    <dbReference type="NCBI Taxonomy" id="1394984"/>
    <lineage>
        <taxon>Eukaryota</taxon>
        <taxon>Metamonada</taxon>
        <taxon>Diplomonadida</taxon>
        <taxon>Hexamitidae</taxon>
        <taxon>Giardiinae</taxon>
        <taxon>Giardia</taxon>
    </lineage>
</organism>
<dbReference type="InterPro" id="IPR002048">
    <property type="entry name" value="EF_hand_dom"/>
</dbReference>
<dbReference type="EMBL" id="JXTI01000127">
    <property type="protein sequence ID" value="KWX12269.1"/>
    <property type="molecule type" value="Genomic_DNA"/>
</dbReference>
<evidence type="ECO:0000256" key="6">
    <source>
        <dbReference type="ARBA" id="ARBA00022824"/>
    </source>
</evidence>
<feature type="compositionally biased region" description="Basic and acidic residues" evidence="11">
    <location>
        <begin position="601"/>
        <end position="612"/>
    </location>
</feature>
<evidence type="ECO:0000256" key="7">
    <source>
        <dbReference type="ARBA" id="ARBA00022892"/>
    </source>
</evidence>
<reference evidence="13 14" key="1">
    <citation type="journal article" date="2015" name="Mol. Biochem. Parasitol.">
        <title>Identification of polymorphic genes for use in assemblage B genotyping assays through comparative genomics of multiple assemblage B Giardia duodenalis isolates.</title>
        <authorList>
            <person name="Wielinga C."/>
            <person name="Thompson R.C."/>
            <person name="Monis P."/>
            <person name="Ryan U."/>
        </authorList>
    </citation>
    <scope>NUCLEOTIDE SEQUENCE [LARGE SCALE GENOMIC DNA]</scope>
    <source>
        <strain evidence="13 14">BAH15c1</strain>
    </source>
</reference>
<feature type="compositionally biased region" description="Low complexity" evidence="11">
    <location>
        <begin position="1355"/>
        <end position="1366"/>
    </location>
</feature>
<keyword evidence="6" id="KW-0256">Endoplasmic reticulum</keyword>
<gene>
    <name evidence="13" type="ORF">QR46_3774</name>
</gene>
<feature type="region of interest" description="Disordered" evidence="11">
    <location>
        <begin position="340"/>
        <end position="360"/>
    </location>
</feature>
<feature type="domain" description="EF-hand" evidence="12">
    <location>
        <begin position="57"/>
        <end position="92"/>
    </location>
</feature>
<evidence type="ECO:0000313" key="14">
    <source>
        <dbReference type="Proteomes" id="UP000070089"/>
    </source>
</evidence>
<dbReference type="SMART" id="SM00320">
    <property type="entry name" value="WD40"/>
    <property type="match status" value="6"/>
</dbReference>
<sequence>MAVVETALDLVKLIDPADLETIRKLFYGRKVTLDFLSRTIQTFVPRSYTGNQVSLDGISKALIDLFEELDTDLDGFVTWYDFIGFYSEVSSAHLDTQQHKEFTDKSIFQSLMRTATGVSGKTSLVSVESAIPNNAELTDIKGSIILNMYIIGDAYYLVTDLGVYMADSQFMYPRLIFEPKASVLAGNPEELFKVQLDQRAQERLEAKAYKRLESMGIDVNAVREQSLLSTAPDTAPTSRRAILQDMQNKRITSSSSITCSVRMSPLPFIILCTREPLFIVFSLTGNMAISDPFRLQSPGTCLFWHEEKSKLYIGHASGNVSIYTLAYEKDPDAPQFAGGINPSDDPTITKDSKQSSSAGTNVDTAMQILGKGRSFDSLTREELLKVYPELRSSLIDVSKSTAEALQKSSQEKERLRGKSKQLINMTSEDIEVVSLITSQIFDAGQSTLLSHGIKETQLITDDPLAFVKATVAPDPIVAATHEKRHGGVHLTICAEFITTKYVVAGTVRCMDAGRGQWEEAIADDLFRIAVVGSDAALVVLDEDLGIVCTFSDLHPEGIMRCYVVNDHITTIGFSNVYQIGPEAVRSCHLGMAVTKEEVEDDPTRMDSEDDRRGRKKREAVQVSDKKLMKANLVKSTHLITLVQPPRPGKPILASFAFGNVIGVIDHNNVVTLIHALTGAHITRIDIAINLHGVKVGTGVYSHKHDFGYIPFGRRLFVLKVVANEELTKEQVVWDFEDAKREEEQRAMGKRKPKELIKHTPEHLPLGSISKECAGVVVNQRMNELAAVTGFGEVTIFSLGTGRPSRIYDIAKISRALLEGRDGADVGGSNDAQAPSLGSEYTSIETCDLSKFYAEGQSEVTDADLQFSTPDDEARYRTLHKPPQILSPIQSTPDTPQSLFDAIGRRILSLAVDSKGRVLYVIGTHGAVTLYWKTGSLFDISNVGITGRRTCEDDIDIVDNPFDSQKLGDAQRESSAGVDSHMSSGVSSYSLGLNLSQIIVKANNAAFVRQLLADKSIMRTQILATDRERGLLFLCDNLNPQIVRAIDMKPSHEYISKTGLSRQLATFDIFFAGGADYFAKMREQLAAFFSSKPVFIGADELSSKPEVVRRFCPEFLWARDVSTIGQHTNQAPSPIQKLLYDMLYTGHAKKVRSDSYVTCIDASEELSLLAIGTSDGRILVHDTMSVKLLQQGVIQPPTVLTIGSSITALCFLGQWPLLFSTSASGACHIHAVRPLYPNFSLICGFYHGSYHPLGYPLNADFQANWTQTAGFLKHALLPLSEFNSDVQLYGNRYEDVIRYLIENFSPDLLHTKYCPERKGPVPGDEILRMIDSEFRSNRLFSTKAVYGARAGDLQASTTTPSTDVSMTTDKEGGTVSGMHQPLSISERRTVSNRYAYITIQESTTTLEESQTLSSSEQQAADAQDDGEMAPEHVRPKMPGPSYQDIVSATMLLLRRYVPISQNFRGLQTRRRRTLMKIRAVAQVVTLVSFYFARFLTTPRRIYVDFLPVPLGTSQPRHTAPRRELPQGSVKLSDKSTKVIEDFSKSRFKTSGIDIESPAAAQYADAHASLYGTMMGSSVTRPGMEDVEAEENGILYQYVFREGTKIRVPVRKESVLALSARTTPTAVCFVDGSNSILVGDDAGFVTLYKIQGLITALGITRGPDAQQLPKSLFHTPSSGKASPILSSSCLRIRYVHRAHAASVSLLHLAAPNSQAYISIGGDKRVALWGLDGAQLLGIIQRVNLDPPPKGWDSLFGVPLAAYRGQKPLDKGAVDTTRLSIEDLEDVPGQILQDPPPPMRLEAPPACAYPWRYTPESSTGDRVDTVILQSMQQTETLGNSTEEADLLGVTRQLLASRRPVIAPTSQGDPGTLLKTTGLTGRLLERKGNSWTVRAMKLRAAQQPLGKSTGLQQE</sequence>
<evidence type="ECO:0000256" key="10">
    <source>
        <dbReference type="ARBA" id="ARBA00023136"/>
    </source>
</evidence>
<evidence type="ECO:0000256" key="11">
    <source>
        <dbReference type="SAM" id="MobiDB-lite"/>
    </source>
</evidence>
<dbReference type="GO" id="GO:0003400">
    <property type="term" value="P:regulation of COPII vesicle coating"/>
    <property type="evidence" value="ECO:0007669"/>
    <property type="project" value="TreeGrafter"/>
</dbReference>
<keyword evidence="8" id="KW-0653">Protein transport</keyword>
<comment type="caution">
    <text evidence="13">The sequence shown here is derived from an EMBL/GenBank/DDBJ whole genome shotgun (WGS) entry which is preliminary data.</text>
</comment>
<keyword evidence="10" id="KW-0472">Membrane</keyword>
<evidence type="ECO:0000313" key="13">
    <source>
        <dbReference type="EMBL" id="KWX12269.1"/>
    </source>
</evidence>
<name>A0A132NQ72_GIAIN</name>
<evidence type="ECO:0000256" key="5">
    <source>
        <dbReference type="ARBA" id="ARBA00022737"/>
    </source>
</evidence>
<dbReference type="GO" id="GO:0006888">
    <property type="term" value="P:endoplasmic reticulum to Golgi vesicle-mediated transport"/>
    <property type="evidence" value="ECO:0007669"/>
    <property type="project" value="TreeGrafter"/>
</dbReference>
<evidence type="ECO:0000259" key="12">
    <source>
        <dbReference type="PROSITE" id="PS50222"/>
    </source>
</evidence>
<dbReference type="PANTHER" id="PTHR23284:SF0">
    <property type="entry name" value="PROLACTIN REGULATORY ELEMENT-BINDING PROTEIN"/>
    <property type="match status" value="1"/>
</dbReference>
<evidence type="ECO:0000256" key="8">
    <source>
        <dbReference type="ARBA" id="ARBA00022927"/>
    </source>
</evidence>
<feature type="region of interest" description="Disordered" evidence="11">
    <location>
        <begin position="1353"/>
        <end position="1378"/>
    </location>
</feature>
<proteinExistence type="predicted"/>
<feature type="compositionally biased region" description="Low complexity" evidence="11">
    <location>
        <begin position="1404"/>
        <end position="1417"/>
    </location>
</feature>
<dbReference type="InterPro" id="IPR001680">
    <property type="entry name" value="WD40_rpt"/>
</dbReference>
<dbReference type="InterPro" id="IPR011047">
    <property type="entry name" value="Quinoprotein_ADH-like_sf"/>
</dbReference>
<dbReference type="InterPro" id="IPR015943">
    <property type="entry name" value="WD40/YVTN_repeat-like_dom_sf"/>
</dbReference>
<dbReference type="GO" id="GO:0005509">
    <property type="term" value="F:calcium ion binding"/>
    <property type="evidence" value="ECO:0007669"/>
    <property type="project" value="InterPro"/>
</dbReference>
<dbReference type="SUPFAM" id="SSF50998">
    <property type="entry name" value="Quinoprotein alcohol dehydrogenase-like"/>
    <property type="match status" value="1"/>
</dbReference>
<feature type="region of interest" description="Disordered" evidence="11">
    <location>
        <begin position="595"/>
        <end position="618"/>
    </location>
</feature>
<dbReference type="Gene3D" id="2.130.10.10">
    <property type="entry name" value="YVTN repeat-like/Quinoprotein amine dehydrogenase"/>
    <property type="match status" value="1"/>
</dbReference>
<evidence type="ECO:0000256" key="2">
    <source>
        <dbReference type="ARBA" id="ARBA00022448"/>
    </source>
</evidence>
<dbReference type="PROSITE" id="PS50222">
    <property type="entry name" value="EF_HAND_2"/>
    <property type="match status" value="1"/>
</dbReference>
<keyword evidence="7" id="KW-0931">ER-Golgi transport</keyword>
<keyword evidence="2" id="KW-0813">Transport</keyword>
<protein>
    <recommendedName>
        <fullName evidence="12">EF-hand domain-containing protein</fullName>
    </recommendedName>
</protein>
<keyword evidence="5" id="KW-0677">Repeat</keyword>
<dbReference type="OrthoDB" id="10252460at2759"/>
<dbReference type="Proteomes" id="UP000070089">
    <property type="component" value="Unassembled WGS sequence"/>
</dbReference>
<feature type="region of interest" description="Disordered" evidence="11">
    <location>
        <begin position="1404"/>
        <end position="1439"/>
    </location>
</feature>
<dbReference type="GO" id="GO:0005789">
    <property type="term" value="C:endoplasmic reticulum membrane"/>
    <property type="evidence" value="ECO:0007669"/>
    <property type="project" value="UniProtKB-SubCell"/>
</dbReference>
<dbReference type="PANTHER" id="PTHR23284">
    <property type="entry name" value="PROLACTIN REGULATORY ELEMENT BINDING PROTEIN"/>
    <property type="match status" value="1"/>
</dbReference>
<keyword evidence="4" id="KW-0812">Transmembrane</keyword>
<keyword evidence="3" id="KW-0853">WD repeat</keyword>
<evidence type="ECO:0000256" key="1">
    <source>
        <dbReference type="ARBA" id="ARBA00004389"/>
    </source>
</evidence>
<accession>A0A132NQ72</accession>
<evidence type="ECO:0000256" key="9">
    <source>
        <dbReference type="ARBA" id="ARBA00022989"/>
    </source>
</evidence>
<dbReference type="GO" id="GO:0015031">
    <property type="term" value="P:protein transport"/>
    <property type="evidence" value="ECO:0007669"/>
    <property type="project" value="UniProtKB-KW"/>
</dbReference>
<dbReference type="VEuPathDB" id="GiardiaDB:QR46_3774"/>
<keyword evidence="9" id="KW-1133">Transmembrane helix</keyword>
<evidence type="ECO:0000256" key="4">
    <source>
        <dbReference type="ARBA" id="ARBA00022692"/>
    </source>
</evidence>
<evidence type="ECO:0000256" key="3">
    <source>
        <dbReference type="ARBA" id="ARBA00022574"/>
    </source>
</evidence>